<dbReference type="Proteomes" id="UP001148838">
    <property type="component" value="Unassembled WGS sequence"/>
</dbReference>
<evidence type="ECO:0000313" key="6">
    <source>
        <dbReference type="Proteomes" id="UP001148838"/>
    </source>
</evidence>
<dbReference type="CDD" id="cd01274">
    <property type="entry name" value="PTB_Anks"/>
    <property type="match status" value="1"/>
</dbReference>
<proteinExistence type="predicted"/>
<reference evidence="5 6" key="1">
    <citation type="journal article" date="2022" name="Allergy">
        <title>Genome assembly and annotation of Periplaneta americana reveal a comprehensive cockroach allergen profile.</title>
        <authorList>
            <person name="Wang L."/>
            <person name="Xiong Q."/>
            <person name="Saelim N."/>
            <person name="Wang L."/>
            <person name="Nong W."/>
            <person name="Wan A.T."/>
            <person name="Shi M."/>
            <person name="Liu X."/>
            <person name="Cao Q."/>
            <person name="Hui J.H.L."/>
            <person name="Sookrung N."/>
            <person name="Leung T.F."/>
            <person name="Tungtrongchitr A."/>
            <person name="Tsui S.K.W."/>
        </authorList>
    </citation>
    <scope>NUCLEOTIDE SEQUENCE [LARGE SCALE GENOMIC DNA]</scope>
    <source>
        <strain evidence="5">PWHHKU_190912</strain>
    </source>
</reference>
<dbReference type="InterPro" id="IPR006020">
    <property type="entry name" value="PTB/PI_dom"/>
</dbReference>
<dbReference type="EMBL" id="JAJSOF020000001">
    <property type="protein sequence ID" value="KAJ4451171.1"/>
    <property type="molecule type" value="Genomic_DNA"/>
</dbReference>
<feature type="compositionally biased region" description="Polar residues" evidence="3">
    <location>
        <begin position="513"/>
        <end position="522"/>
    </location>
</feature>
<comment type="caution">
    <text evidence="5">The sequence shown here is derived from an EMBL/GenBank/DDBJ whole genome shotgun (WGS) entry which is preliminary data.</text>
</comment>
<dbReference type="PROSITE" id="PS01179">
    <property type="entry name" value="PID"/>
    <property type="match status" value="1"/>
</dbReference>
<dbReference type="InterPro" id="IPR011993">
    <property type="entry name" value="PH-like_dom_sf"/>
</dbReference>
<evidence type="ECO:0000256" key="1">
    <source>
        <dbReference type="ARBA" id="ARBA00022737"/>
    </source>
</evidence>
<dbReference type="SUPFAM" id="SSF50729">
    <property type="entry name" value="PH domain-like"/>
    <property type="match status" value="1"/>
</dbReference>
<keyword evidence="2" id="KW-0040">ANK repeat</keyword>
<dbReference type="PANTHER" id="PTHR24174:SF1">
    <property type="entry name" value="IP14385P"/>
    <property type="match status" value="1"/>
</dbReference>
<evidence type="ECO:0000256" key="2">
    <source>
        <dbReference type="ARBA" id="ARBA00023043"/>
    </source>
</evidence>
<sequence length="530" mass="59230">MVSLLKVQYQYPHFAHNSEPRHCVKKGWVYKLQRGLHHIGMGWVWEKGENNRRNVWRNVKMRLIDIERQEIELQCSEKSSLHLQSDLMLNWCRCDYINSCNKDSRAGLAWLRLGAWKGNKIVNEEGERLCPLCKGNDSYKHILLQCVELEHVRRKYLPPSMLSQNRSSLACLDLMGNREWEQKIGLFLVKAKKIRTSAVEKSNIQQLKEEIREKLPVVPNTGTLRHSHKKSRPAPPPPLSTNGSGASGDLEIRAPSELLVGVPATLTTQWRHRPHVLVAGSVNYVANYLGSTVVKELRGTESTKKSIQKLKKSSSTKDAKSTPDIILAISYRGVKFLNTITKDLVCEHEIRNIHCACQDADDLTHFAYITKDHASKSHYCHVFCVQTMDQATEVILTLGQAFEVAYQMALRDQFTGGRGGNNNNNNGAGHMRSQSATHILAPPNVPLPGTNSSGITSLAPQSNHSRSLSVNEIKVNGQSQVKDMPAPPQNSKEGEAEPEHPKSSVEAEDPDDSSTGNQTSQAPIVVTEEL</sequence>
<dbReference type="Gene3D" id="2.30.29.30">
    <property type="entry name" value="Pleckstrin-homology domain (PH domain)/Phosphotyrosine-binding domain (PTB)"/>
    <property type="match status" value="1"/>
</dbReference>
<dbReference type="PANTHER" id="PTHR24174">
    <property type="entry name" value="ANKYRIN REPEAT AND STERILE ALPHA MOTIF DOMAIN-CONTAINING PROTEIN 1"/>
    <property type="match status" value="1"/>
</dbReference>
<evidence type="ECO:0000259" key="4">
    <source>
        <dbReference type="PROSITE" id="PS01179"/>
    </source>
</evidence>
<feature type="domain" description="PID" evidence="4">
    <location>
        <begin position="280"/>
        <end position="411"/>
    </location>
</feature>
<gene>
    <name evidence="5" type="ORF">ANN_02613</name>
</gene>
<evidence type="ECO:0000313" key="5">
    <source>
        <dbReference type="EMBL" id="KAJ4451171.1"/>
    </source>
</evidence>
<organism evidence="5 6">
    <name type="scientific">Periplaneta americana</name>
    <name type="common">American cockroach</name>
    <name type="synonym">Blatta americana</name>
    <dbReference type="NCBI Taxonomy" id="6978"/>
    <lineage>
        <taxon>Eukaryota</taxon>
        <taxon>Metazoa</taxon>
        <taxon>Ecdysozoa</taxon>
        <taxon>Arthropoda</taxon>
        <taxon>Hexapoda</taxon>
        <taxon>Insecta</taxon>
        <taxon>Pterygota</taxon>
        <taxon>Neoptera</taxon>
        <taxon>Polyneoptera</taxon>
        <taxon>Dictyoptera</taxon>
        <taxon>Blattodea</taxon>
        <taxon>Blattoidea</taxon>
        <taxon>Blattidae</taxon>
        <taxon>Blattinae</taxon>
        <taxon>Periplaneta</taxon>
    </lineage>
</organism>
<feature type="compositionally biased region" description="Basic and acidic residues" evidence="3">
    <location>
        <begin position="492"/>
        <end position="505"/>
    </location>
</feature>
<dbReference type="Pfam" id="PF00640">
    <property type="entry name" value="PID"/>
    <property type="match status" value="1"/>
</dbReference>
<accession>A0ABQ8TZA1</accession>
<keyword evidence="6" id="KW-1185">Reference proteome</keyword>
<dbReference type="SMART" id="SM00462">
    <property type="entry name" value="PTB"/>
    <property type="match status" value="1"/>
</dbReference>
<feature type="region of interest" description="Disordered" evidence="3">
    <location>
        <begin position="215"/>
        <end position="247"/>
    </location>
</feature>
<dbReference type="InterPro" id="IPR033635">
    <property type="entry name" value="ANKS1/Caskin"/>
</dbReference>
<feature type="compositionally biased region" description="Polar residues" evidence="3">
    <location>
        <begin position="449"/>
        <end position="481"/>
    </location>
</feature>
<protein>
    <recommendedName>
        <fullName evidence="4">PID domain-containing protein</fullName>
    </recommendedName>
</protein>
<name>A0ABQ8TZA1_PERAM</name>
<keyword evidence="1" id="KW-0677">Repeat</keyword>
<feature type="region of interest" description="Disordered" evidence="3">
    <location>
        <begin position="439"/>
        <end position="530"/>
    </location>
</feature>
<evidence type="ECO:0000256" key="3">
    <source>
        <dbReference type="SAM" id="MobiDB-lite"/>
    </source>
</evidence>